<protein>
    <recommendedName>
        <fullName evidence="1">Calcineurin-like phosphoesterase domain-containing protein</fullName>
    </recommendedName>
</protein>
<proteinExistence type="predicted"/>
<dbReference type="SUPFAM" id="SSF56300">
    <property type="entry name" value="Metallo-dependent phosphatases"/>
    <property type="match status" value="1"/>
</dbReference>
<evidence type="ECO:0000259" key="1">
    <source>
        <dbReference type="Pfam" id="PF00149"/>
    </source>
</evidence>
<evidence type="ECO:0000313" key="3">
    <source>
        <dbReference type="Proteomes" id="UP000510821"/>
    </source>
</evidence>
<sequence length="216" mass="24496">MRILALADLHSEEFILEELANLLERERFDLILIVGDITQNGPLSYAEDLLDVLRGEKVWAIHGNMDTQQVVDLLERKGIFLHMQKAEIGEWNFIGFGGSSPTSFNTPTEYEEWQIYEELNKFRMNQKTILVTHSPPYDSGVDKTSAGVSAGSKSIRRIIEEKKPFMNICGHIHEGETEGWIGGTRIIKVPPAMKEKAAEISLEEEVKMNIIPLSER</sequence>
<feature type="domain" description="Calcineurin-like phosphoesterase" evidence="1">
    <location>
        <begin position="1"/>
        <end position="174"/>
    </location>
</feature>
<dbReference type="PANTHER" id="PTHR37523">
    <property type="entry name" value="METALLOPHOSPHOESTERASE"/>
    <property type="match status" value="1"/>
</dbReference>
<reference evidence="3" key="1">
    <citation type="submission" date="2020-07" db="EMBL/GenBank/DDBJ databases">
        <title>Metabolic diversity and evolutionary history of the archaeal phylum ###Micrarchaeota### uncovered from a freshwater lake metagenome.</title>
        <authorList>
            <person name="Kadnikov V.V."/>
            <person name="Savvichev A.S."/>
            <person name="Mardanov A.V."/>
            <person name="Beletsky A.V."/>
            <person name="Chupakov A.V."/>
            <person name="Kokryatskaya N.M."/>
            <person name="Pimenov N.V."/>
            <person name="Ravin N.V."/>
        </authorList>
    </citation>
    <scope>NUCLEOTIDE SEQUENCE [LARGE SCALE GENOMIC DNA]</scope>
</reference>
<dbReference type="Gene3D" id="3.60.21.10">
    <property type="match status" value="1"/>
</dbReference>
<name>A0A7D6BT16_FERL1</name>
<dbReference type="Pfam" id="PF00149">
    <property type="entry name" value="Metallophos"/>
    <property type="match status" value="1"/>
</dbReference>
<accession>A0A7D6BT16</accession>
<dbReference type="PANTHER" id="PTHR37523:SF1">
    <property type="entry name" value="CALCINEURIN-LIKE PHOSPHOESTERASE DOMAIN-CONTAINING PROTEIN"/>
    <property type="match status" value="1"/>
</dbReference>
<dbReference type="GO" id="GO:0016787">
    <property type="term" value="F:hydrolase activity"/>
    <property type="evidence" value="ECO:0007669"/>
    <property type="project" value="InterPro"/>
</dbReference>
<dbReference type="KEGG" id="flt:Sv326_0706"/>
<dbReference type="Proteomes" id="UP000510821">
    <property type="component" value="Chromosome"/>
</dbReference>
<dbReference type="InterPro" id="IPR029052">
    <property type="entry name" value="Metallo-depent_PP-like"/>
</dbReference>
<dbReference type="InterPro" id="IPR004843">
    <property type="entry name" value="Calcineurin-like_PHP"/>
</dbReference>
<evidence type="ECO:0000313" key="2">
    <source>
        <dbReference type="EMBL" id="QLJ52881.1"/>
    </source>
</evidence>
<dbReference type="AlphaFoldDB" id="A0A7D6BT16"/>
<organism evidence="2 3">
    <name type="scientific">Fermentimicrarchaeum limneticum</name>
    <dbReference type="NCBI Taxonomy" id="2795018"/>
    <lineage>
        <taxon>Archaea</taxon>
        <taxon>Candidatus Micrarchaeota</taxon>
        <taxon>Candidatus Fermentimicrarchaeales</taxon>
        <taxon>Candidatus Fermentimicrarchaeaceae</taxon>
        <taxon>Candidatus Fermentimicrarchaeum</taxon>
    </lineage>
</organism>
<gene>
    <name evidence="2" type="ORF">Sv326_0706</name>
</gene>
<dbReference type="EMBL" id="CP058998">
    <property type="protein sequence ID" value="QLJ52881.1"/>
    <property type="molecule type" value="Genomic_DNA"/>
</dbReference>